<proteinExistence type="predicted"/>
<name>A0A3E0WLM1_9BACI</name>
<dbReference type="RefSeq" id="WP_116278814.1">
    <property type="nucleotide sequence ID" value="NZ_NFZX01000030.1"/>
</dbReference>
<evidence type="ECO:0000313" key="1">
    <source>
        <dbReference type="EMBL" id="RFA33860.1"/>
    </source>
</evidence>
<dbReference type="AlphaFoldDB" id="A0A3E0WLM1"/>
<protein>
    <submittedName>
        <fullName evidence="1">Uncharacterized protein</fullName>
    </submittedName>
</protein>
<gene>
    <name evidence="1" type="ORF">CAI16_13475</name>
</gene>
<dbReference type="Proteomes" id="UP000256488">
    <property type="component" value="Unassembled WGS sequence"/>
</dbReference>
<evidence type="ECO:0000313" key="2">
    <source>
        <dbReference type="Proteomes" id="UP000256488"/>
    </source>
</evidence>
<dbReference type="EMBL" id="NFZX01000030">
    <property type="protein sequence ID" value="RFA33860.1"/>
    <property type="molecule type" value="Genomic_DNA"/>
</dbReference>
<reference evidence="1 2" key="1">
    <citation type="submission" date="2017-05" db="EMBL/GenBank/DDBJ databases">
        <title>Virgibacillus sp. AK90 isolated from a saltern of Kakinada, India.</title>
        <authorList>
            <person name="Gupta V."/>
            <person name="Sidhu C."/>
            <person name="Korpole S."/>
            <person name="Pinnaka A.K."/>
        </authorList>
    </citation>
    <scope>NUCLEOTIDE SEQUENCE [LARGE SCALE GENOMIC DNA]</scope>
    <source>
        <strain evidence="1 2">AK90</strain>
    </source>
</reference>
<accession>A0A3E0WLM1</accession>
<comment type="caution">
    <text evidence="1">The sequence shown here is derived from an EMBL/GenBank/DDBJ whole genome shotgun (WGS) entry which is preliminary data.</text>
</comment>
<sequence length="78" mass="9218">MIKKLKSFLGIKEYLVEITWENGEKEIVPMKAWSPMNAIKKVEQTIDVVNEVYITILDDHTKFVRIRYCKATKKDTTR</sequence>
<organism evidence="1 2">
    <name type="scientific">Virgibacillus dokdonensis</name>
    <dbReference type="NCBI Taxonomy" id="302167"/>
    <lineage>
        <taxon>Bacteria</taxon>
        <taxon>Bacillati</taxon>
        <taxon>Bacillota</taxon>
        <taxon>Bacilli</taxon>
        <taxon>Bacillales</taxon>
        <taxon>Bacillaceae</taxon>
        <taxon>Virgibacillus</taxon>
    </lineage>
</organism>